<protein>
    <submittedName>
        <fullName evidence="3">Amidohydrolase</fullName>
    </submittedName>
</protein>
<dbReference type="GO" id="GO:0005737">
    <property type="term" value="C:cytoplasm"/>
    <property type="evidence" value="ECO:0007669"/>
    <property type="project" value="TreeGrafter"/>
</dbReference>
<dbReference type="GO" id="GO:0016831">
    <property type="term" value="F:carboxy-lyase activity"/>
    <property type="evidence" value="ECO:0007669"/>
    <property type="project" value="InterPro"/>
</dbReference>
<keyword evidence="1" id="KW-0456">Lyase</keyword>
<evidence type="ECO:0000313" key="3">
    <source>
        <dbReference type="EMBL" id="PJY76612.1"/>
    </source>
</evidence>
<name>A0A2M9VD65_BACFG</name>
<dbReference type="GO" id="GO:0019748">
    <property type="term" value="P:secondary metabolic process"/>
    <property type="evidence" value="ECO:0007669"/>
    <property type="project" value="TreeGrafter"/>
</dbReference>
<sequence length="337" mass="39661">MRFINVHTHVFTFNHVPLKFIPFMNVILWIHKYAPELLSKVLPEKIAAFLERGTRCDQLEILRELTDYYPSDACFAIHTIDFEYMEAGKCRKGYGFMEQLDEVARIVASPEWKERIFPFICVDPRRPDIAEIVKDYIENKGFCGVKLYPALGYYPQDERLDELWDWIEQKKIPVMVHCSKDGAVYNKKMGTQYCNRFSDPANFLSILEKHPDVKVCFAHFGGDKECIRFYKDGDNQKENWFACITQLIRKYKGVYADISYSGGNSDLMALFHVYAQDVYDVNKKSSYQIGDKMLFGSDYYMAHLSRNERWFSINIRSCMGETTFWKLMKNAEEYLWG</sequence>
<dbReference type="Pfam" id="PF04909">
    <property type="entry name" value="Amidohydro_2"/>
    <property type="match status" value="1"/>
</dbReference>
<dbReference type="GO" id="GO:0016787">
    <property type="term" value="F:hydrolase activity"/>
    <property type="evidence" value="ECO:0007669"/>
    <property type="project" value="UniProtKB-KW"/>
</dbReference>
<gene>
    <name evidence="3" type="ORF">CQW34_00189</name>
</gene>
<dbReference type="InterPro" id="IPR032465">
    <property type="entry name" value="ACMSD"/>
</dbReference>
<organism evidence="3 4">
    <name type="scientific">Bacteroides fragilis</name>
    <dbReference type="NCBI Taxonomy" id="817"/>
    <lineage>
        <taxon>Bacteria</taxon>
        <taxon>Pseudomonadati</taxon>
        <taxon>Bacteroidota</taxon>
        <taxon>Bacteroidia</taxon>
        <taxon>Bacteroidales</taxon>
        <taxon>Bacteroidaceae</taxon>
        <taxon>Bacteroides</taxon>
    </lineage>
</organism>
<dbReference type="InterPro" id="IPR006680">
    <property type="entry name" value="Amidohydro-rel"/>
</dbReference>
<accession>A0A2M9VD65</accession>
<dbReference type="SUPFAM" id="SSF51556">
    <property type="entry name" value="Metallo-dependent hydrolases"/>
    <property type="match status" value="1"/>
</dbReference>
<evidence type="ECO:0000256" key="1">
    <source>
        <dbReference type="ARBA" id="ARBA00023239"/>
    </source>
</evidence>
<dbReference type="AlphaFoldDB" id="A0A2M9VD65"/>
<dbReference type="PANTHER" id="PTHR21240:SF28">
    <property type="entry name" value="ISO-OROTATE DECARBOXYLASE (EUROFUNG)"/>
    <property type="match status" value="1"/>
</dbReference>
<keyword evidence="3" id="KW-0378">Hydrolase</keyword>
<reference evidence="3 4" key="1">
    <citation type="journal article" date="2017" name="MBio">
        <title>Gut Symbiont Bacteroides fragilis Secretes a Eukaryotic-Like Ubiquitin Protein That Mediates Intraspecies Antagonism.</title>
        <authorList>
            <person name="Chatzidaki-Livanis M."/>
            <person name="Coyne M.J."/>
            <person name="Roelofs K.G."/>
            <person name="Gentyala R.R."/>
            <person name="Caldwell J.M."/>
            <person name="Comstock L.E."/>
        </authorList>
    </citation>
    <scope>NUCLEOTIDE SEQUENCE [LARGE SCALE GENOMIC DNA]</scope>
    <source>
        <strain evidence="3 4">12905</strain>
    </source>
</reference>
<dbReference type="InterPro" id="IPR032466">
    <property type="entry name" value="Metal_Hydrolase"/>
</dbReference>
<dbReference type="PANTHER" id="PTHR21240">
    <property type="entry name" value="2-AMINO-3-CARBOXYLMUCONATE-6-SEMIALDEHYDE DECARBOXYLASE"/>
    <property type="match status" value="1"/>
</dbReference>
<dbReference type="EMBL" id="PDCW01000001">
    <property type="protein sequence ID" value="PJY76612.1"/>
    <property type="molecule type" value="Genomic_DNA"/>
</dbReference>
<proteinExistence type="predicted"/>
<dbReference type="Proteomes" id="UP000231846">
    <property type="component" value="Unassembled WGS sequence"/>
</dbReference>
<evidence type="ECO:0000313" key="4">
    <source>
        <dbReference type="Proteomes" id="UP000231846"/>
    </source>
</evidence>
<evidence type="ECO:0000259" key="2">
    <source>
        <dbReference type="Pfam" id="PF04909"/>
    </source>
</evidence>
<feature type="domain" description="Amidohydrolase-related" evidence="2">
    <location>
        <begin position="110"/>
        <end position="307"/>
    </location>
</feature>
<comment type="caution">
    <text evidence="3">The sequence shown here is derived from an EMBL/GenBank/DDBJ whole genome shotgun (WGS) entry which is preliminary data.</text>
</comment>
<dbReference type="Gene3D" id="3.20.20.140">
    <property type="entry name" value="Metal-dependent hydrolases"/>
    <property type="match status" value="1"/>
</dbReference>